<dbReference type="Proteomes" id="UP001151699">
    <property type="component" value="Chromosome X"/>
</dbReference>
<name>A0A9Q0RYB5_9DIPT</name>
<accession>A0A9Q0RYB5</accession>
<evidence type="ECO:0000313" key="2">
    <source>
        <dbReference type="Proteomes" id="UP001151699"/>
    </source>
</evidence>
<protein>
    <submittedName>
        <fullName evidence="1">Uncharacterized protein</fullName>
    </submittedName>
</protein>
<sequence>MQLQKCVQLCATLIIFLSSFILTTAWVDYDLVNVETLNNTKEPMEYKITKKRIDRFTFVIDGTVAFTDLTGYEAELKIYHSAPDSSKFVLSPFKLPRIPIDKALNNDYRKYLMNQVHEFSDLPYSEDETEDIYPKFLVVPIGDEPVVLRYINMNLYLVLSPTLGFYSK</sequence>
<organism evidence="1 2">
    <name type="scientific">Pseudolycoriella hygida</name>
    <dbReference type="NCBI Taxonomy" id="35572"/>
    <lineage>
        <taxon>Eukaryota</taxon>
        <taxon>Metazoa</taxon>
        <taxon>Ecdysozoa</taxon>
        <taxon>Arthropoda</taxon>
        <taxon>Hexapoda</taxon>
        <taxon>Insecta</taxon>
        <taxon>Pterygota</taxon>
        <taxon>Neoptera</taxon>
        <taxon>Endopterygota</taxon>
        <taxon>Diptera</taxon>
        <taxon>Nematocera</taxon>
        <taxon>Sciaroidea</taxon>
        <taxon>Sciaridae</taxon>
        <taxon>Pseudolycoriella</taxon>
    </lineage>
</organism>
<gene>
    <name evidence="1" type="ORF">Bhyg_09702</name>
</gene>
<dbReference type="EMBL" id="WJQU01000003">
    <property type="protein sequence ID" value="KAJ6636976.1"/>
    <property type="molecule type" value="Genomic_DNA"/>
</dbReference>
<reference evidence="1" key="1">
    <citation type="submission" date="2022-07" db="EMBL/GenBank/DDBJ databases">
        <authorList>
            <person name="Trinca V."/>
            <person name="Uliana J.V.C."/>
            <person name="Torres T.T."/>
            <person name="Ward R.J."/>
            <person name="Monesi N."/>
        </authorList>
    </citation>
    <scope>NUCLEOTIDE SEQUENCE</scope>
    <source>
        <strain evidence="1">HSMRA1968</strain>
        <tissue evidence="1">Whole embryos</tissue>
    </source>
</reference>
<proteinExistence type="predicted"/>
<dbReference type="OrthoDB" id="8043478at2759"/>
<keyword evidence="2" id="KW-1185">Reference proteome</keyword>
<evidence type="ECO:0000313" key="1">
    <source>
        <dbReference type="EMBL" id="KAJ6636976.1"/>
    </source>
</evidence>
<dbReference type="AlphaFoldDB" id="A0A9Q0RYB5"/>
<comment type="caution">
    <text evidence="1">The sequence shown here is derived from an EMBL/GenBank/DDBJ whole genome shotgun (WGS) entry which is preliminary data.</text>
</comment>